<sequence length="126" mass="14372">MFQVSVEETFSAGHALRGYQGKCENPHGHNYRVRVTVEGPQLDSIGLLVDFVQVKQIIREVMGRLDHRFMNDLEPFQSVNPSAENVAKYFYEEISKQLKGMPPGAKVTDVVLWETDTSRAQYRPES</sequence>
<evidence type="ECO:0000256" key="2">
    <source>
        <dbReference type="ARBA" id="ARBA00008900"/>
    </source>
</evidence>
<dbReference type="InterPro" id="IPR038418">
    <property type="entry name" value="6-PTP_synth/QueD_sf"/>
</dbReference>
<evidence type="ECO:0000256" key="1">
    <source>
        <dbReference type="ARBA" id="ARBA00005061"/>
    </source>
</evidence>
<comment type="catalytic activity">
    <reaction evidence="4 5">
        <text>7,8-dihydroneopterin 3'-triphosphate + H2O = 6-carboxy-5,6,7,8-tetrahydropterin + triphosphate + acetaldehyde + 2 H(+)</text>
        <dbReference type="Rhea" id="RHEA:27966"/>
        <dbReference type="ChEBI" id="CHEBI:15343"/>
        <dbReference type="ChEBI" id="CHEBI:15377"/>
        <dbReference type="ChEBI" id="CHEBI:15378"/>
        <dbReference type="ChEBI" id="CHEBI:18036"/>
        <dbReference type="ChEBI" id="CHEBI:58462"/>
        <dbReference type="ChEBI" id="CHEBI:61032"/>
        <dbReference type="EC" id="4.1.2.50"/>
    </reaction>
</comment>
<evidence type="ECO:0000256" key="7">
    <source>
        <dbReference type="PIRSR" id="PIRSR006113-2"/>
    </source>
</evidence>
<comment type="caution">
    <text evidence="8">The sequence shown here is derived from an EMBL/GenBank/DDBJ whole genome shotgun (WGS) entry which is preliminary data.</text>
</comment>
<feature type="binding site" evidence="7">
    <location>
        <position position="27"/>
    </location>
    <ligand>
        <name>Zn(2+)</name>
        <dbReference type="ChEBI" id="CHEBI:29105"/>
    </ligand>
</feature>
<comment type="pathway">
    <text evidence="1 5">Purine metabolism; 7-cyano-7-deazaguanine biosynthesis.</text>
</comment>
<feature type="active site" description="Charge relay system" evidence="6">
    <location>
        <position position="67"/>
    </location>
</feature>
<keyword evidence="5 7" id="KW-0479">Metal-binding</keyword>
<dbReference type="GO" id="GO:0008616">
    <property type="term" value="P:tRNA queuosine(34) biosynthetic process"/>
    <property type="evidence" value="ECO:0007669"/>
    <property type="project" value="UniProtKB-KW"/>
</dbReference>
<dbReference type="AlphaFoldDB" id="A0A7V8NRB9"/>
<feature type="binding site" evidence="7">
    <location>
        <position position="29"/>
    </location>
    <ligand>
        <name>Zn(2+)</name>
        <dbReference type="ChEBI" id="CHEBI:29105"/>
    </ligand>
</feature>
<dbReference type="InterPro" id="IPR007115">
    <property type="entry name" value="6-PTP_synth/QueD"/>
</dbReference>
<evidence type="ECO:0000256" key="4">
    <source>
        <dbReference type="ARBA" id="ARBA00048807"/>
    </source>
</evidence>
<dbReference type="GO" id="GO:0046872">
    <property type="term" value="F:metal ion binding"/>
    <property type="evidence" value="ECO:0007669"/>
    <property type="project" value="UniProtKB-KW"/>
</dbReference>
<feature type="active site" description="Proton acceptor" evidence="6">
    <location>
        <position position="23"/>
    </location>
</feature>
<dbReference type="PIRSF" id="PIRSF006113">
    <property type="entry name" value="PTP_synth"/>
    <property type="match status" value="1"/>
</dbReference>
<protein>
    <recommendedName>
        <fullName evidence="3 5">6-carboxy-5,6,7,8-tetrahydropterin synthase</fullName>
        <ecNumber evidence="5">4.-.-.-</ecNumber>
    </recommendedName>
</protein>
<gene>
    <name evidence="8" type="primary">queD</name>
    <name evidence="8" type="ORF">HRJ53_12350</name>
</gene>
<reference evidence="8" key="1">
    <citation type="submission" date="2020-06" db="EMBL/GenBank/DDBJ databases">
        <title>Legume-microbial interactions unlock mineral nutrients during tropical forest succession.</title>
        <authorList>
            <person name="Epihov D.Z."/>
        </authorList>
    </citation>
    <scope>NUCLEOTIDE SEQUENCE [LARGE SCALE GENOMIC DNA]</scope>
    <source>
        <strain evidence="8">Pan2503</strain>
    </source>
</reference>
<keyword evidence="5" id="KW-0671">Queuosine biosynthesis</keyword>
<dbReference type="NCBIfam" id="TIGR03367">
    <property type="entry name" value="queuosine_QueD"/>
    <property type="match status" value="1"/>
</dbReference>
<dbReference type="UniPathway" id="UPA00391"/>
<evidence type="ECO:0000256" key="6">
    <source>
        <dbReference type="PIRSR" id="PIRSR006113-1"/>
    </source>
</evidence>
<proteinExistence type="inferred from homology"/>
<keyword evidence="5 7" id="KW-0862">Zinc</keyword>
<evidence type="ECO:0000313" key="9">
    <source>
        <dbReference type="Proteomes" id="UP000567293"/>
    </source>
</evidence>
<dbReference type="GO" id="GO:0070497">
    <property type="term" value="F:6-carboxytetrahydropterin synthase activity"/>
    <property type="evidence" value="ECO:0007669"/>
    <property type="project" value="UniProtKB-EC"/>
</dbReference>
<dbReference type="SUPFAM" id="SSF55620">
    <property type="entry name" value="Tetrahydrobiopterin biosynthesis enzymes-like"/>
    <property type="match status" value="1"/>
</dbReference>
<dbReference type="PANTHER" id="PTHR12589">
    <property type="entry name" value="PYRUVOYL TETRAHYDROBIOPTERIN SYNTHASE"/>
    <property type="match status" value="1"/>
</dbReference>
<accession>A0A7V8NRB9</accession>
<evidence type="ECO:0000256" key="5">
    <source>
        <dbReference type="PIRNR" id="PIRNR006113"/>
    </source>
</evidence>
<organism evidence="8 9">
    <name type="scientific">Candidatus Acidiferrum panamense</name>
    <dbReference type="NCBI Taxonomy" id="2741543"/>
    <lineage>
        <taxon>Bacteria</taxon>
        <taxon>Pseudomonadati</taxon>
        <taxon>Acidobacteriota</taxon>
        <taxon>Terriglobia</taxon>
        <taxon>Candidatus Acidiferrales</taxon>
        <taxon>Candidatus Acidiferrum</taxon>
    </lineage>
</organism>
<keyword evidence="5" id="KW-0456">Lyase</keyword>
<dbReference type="EC" id="4.-.-.-" evidence="5"/>
<dbReference type="Gene3D" id="3.30.479.10">
    <property type="entry name" value="6-pyruvoyl tetrahydropterin synthase/QueD"/>
    <property type="match status" value="1"/>
</dbReference>
<comment type="similarity">
    <text evidence="2 5">Belongs to the PTPS family. QueD subfamily.</text>
</comment>
<feature type="binding site" evidence="7">
    <location>
        <position position="14"/>
    </location>
    <ligand>
        <name>Zn(2+)</name>
        <dbReference type="ChEBI" id="CHEBI:29105"/>
    </ligand>
</feature>
<evidence type="ECO:0000256" key="3">
    <source>
        <dbReference type="ARBA" id="ARBA00018141"/>
    </source>
</evidence>
<evidence type="ECO:0000313" key="8">
    <source>
        <dbReference type="EMBL" id="MBA0085780.1"/>
    </source>
</evidence>
<dbReference type="Proteomes" id="UP000567293">
    <property type="component" value="Unassembled WGS sequence"/>
</dbReference>
<dbReference type="Pfam" id="PF01242">
    <property type="entry name" value="PTPS"/>
    <property type="match status" value="1"/>
</dbReference>
<name>A0A7V8NRB9_9BACT</name>
<dbReference type="EMBL" id="JACDQQ010001207">
    <property type="protein sequence ID" value="MBA0085780.1"/>
    <property type="molecule type" value="Genomic_DNA"/>
</dbReference>
<feature type="active site" description="Charge relay system" evidence="6">
    <location>
        <position position="114"/>
    </location>
</feature>
<comment type="cofactor">
    <cofactor evidence="5 7">
        <name>Zn(2+)</name>
        <dbReference type="ChEBI" id="CHEBI:29105"/>
    </cofactor>
    <text evidence="5 7">Binds 1 zinc ion per subunit.</text>
</comment>
<keyword evidence="9" id="KW-1185">Reference proteome</keyword>
<dbReference type="PANTHER" id="PTHR12589:SF8">
    <property type="entry name" value="6-CARBOXY-5,6,7,8-TETRAHYDROPTERIN SYNTHASE"/>
    <property type="match status" value="1"/>
</dbReference>